<evidence type="ECO:0000256" key="13">
    <source>
        <dbReference type="ARBA" id="ARBA00022927"/>
    </source>
</evidence>
<dbReference type="SUPFAM" id="SSF52540">
    <property type="entry name" value="P-loop containing nucleoside triphosphate hydrolases"/>
    <property type="match status" value="1"/>
</dbReference>
<evidence type="ECO:0000256" key="4">
    <source>
        <dbReference type="ARBA" id="ARBA00022448"/>
    </source>
</evidence>
<evidence type="ECO:0000256" key="15">
    <source>
        <dbReference type="ARBA" id="ARBA00023134"/>
    </source>
</evidence>
<evidence type="ECO:0000256" key="5">
    <source>
        <dbReference type="ARBA" id="ARBA00022528"/>
    </source>
</evidence>
<dbReference type="GO" id="GO:0016787">
    <property type="term" value="F:hydrolase activity"/>
    <property type="evidence" value="ECO:0007669"/>
    <property type="project" value="UniProtKB-KW"/>
</dbReference>
<evidence type="ECO:0000256" key="11">
    <source>
        <dbReference type="ARBA" id="ARBA00022805"/>
    </source>
</evidence>
<protein>
    <submittedName>
        <fullName evidence="19">AIG1-like protein</fullName>
    </submittedName>
</protein>
<dbReference type="GO" id="GO:0016020">
    <property type="term" value="C:membrane"/>
    <property type="evidence" value="ECO:0007669"/>
    <property type="project" value="UniProtKB-SubCell"/>
</dbReference>
<dbReference type="GO" id="GO:0046872">
    <property type="term" value="F:metal ion binding"/>
    <property type="evidence" value="ECO:0007669"/>
    <property type="project" value="UniProtKB-KW"/>
</dbReference>
<keyword evidence="10" id="KW-0378">Hydrolase</keyword>
<keyword evidence="5" id="KW-0150">Chloroplast</keyword>
<dbReference type="Pfam" id="PF04548">
    <property type="entry name" value="AIG1"/>
    <property type="match status" value="1"/>
</dbReference>
<evidence type="ECO:0000256" key="12">
    <source>
        <dbReference type="ARBA" id="ARBA00022842"/>
    </source>
</evidence>
<keyword evidence="7" id="KW-0812">Transmembrane</keyword>
<evidence type="ECO:0000256" key="8">
    <source>
        <dbReference type="ARBA" id="ARBA00022723"/>
    </source>
</evidence>
<feature type="domain" description="AIG1-type G" evidence="18">
    <location>
        <begin position="8"/>
        <end position="148"/>
    </location>
</feature>
<proteinExistence type="inferred from homology"/>
<keyword evidence="14" id="KW-1133">Transmembrane helix</keyword>
<evidence type="ECO:0000256" key="7">
    <source>
        <dbReference type="ARBA" id="ARBA00022692"/>
    </source>
</evidence>
<evidence type="ECO:0000256" key="17">
    <source>
        <dbReference type="ARBA" id="ARBA00024013"/>
    </source>
</evidence>
<dbReference type="InterPro" id="IPR045058">
    <property type="entry name" value="GIMA/IAN/Toc"/>
</dbReference>
<evidence type="ECO:0000256" key="16">
    <source>
        <dbReference type="ARBA" id="ARBA00023136"/>
    </source>
</evidence>
<evidence type="ECO:0000256" key="6">
    <source>
        <dbReference type="ARBA" id="ARBA00022640"/>
    </source>
</evidence>
<comment type="similarity">
    <text evidence="3">Belongs to the TRAFAC class TrmE-Era-EngA-EngB-Septin-like GTPase superfamily. AIG1/Toc34/Toc159-like paraseptin GTPase family. IAN subfamily.</text>
</comment>
<keyword evidence="16" id="KW-0472">Membrane</keyword>
<evidence type="ECO:0000256" key="3">
    <source>
        <dbReference type="ARBA" id="ARBA00008535"/>
    </source>
</evidence>
<dbReference type="InterPro" id="IPR027417">
    <property type="entry name" value="P-loop_NTPase"/>
</dbReference>
<dbReference type="InterPro" id="IPR006703">
    <property type="entry name" value="G_AIG1"/>
</dbReference>
<dbReference type="AlphaFoldDB" id="B3G465"/>
<keyword evidence="13" id="KW-0653">Protein transport</keyword>
<evidence type="ECO:0000256" key="2">
    <source>
        <dbReference type="ARBA" id="ARBA00004167"/>
    </source>
</evidence>
<sequence>MKTVQHVNILIIGRTRTGKSTIKTLLVDPTNIPDELTLKSGTKDPHFQSFHLNEKNNVLNIIDTPGLFERSSNEIDIRDNETIMNTIKMCANMEITKFHAICFCVSLTNGINEQDITSTEKLIEYMGPEISKNSCLIITHCESKTEAQREKLKEELIHDAHFRNIARFFKLGIYFSGSINRDDFLTASDNIVEQFFTISEYRQKLINLFLSVKDPLPIADMRISLARSNAAAKKKIETELQKIQVYVEEQEHIIAEFQQKGAFDEQRIKKLMKNYNKAVTQQEQLRSQLYKEKETDTRY</sequence>
<dbReference type="EMBL" id="EU643474">
    <property type="protein sequence ID" value="ACD54613.1"/>
    <property type="molecule type" value="Genomic_DNA"/>
</dbReference>
<keyword evidence="9" id="KW-0547">Nucleotide-binding</keyword>
<accession>B3G465</accession>
<evidence type="ECO:0000313" key="19">
    <source>
        <dbReference type="EMBL" id="ACD54613.1"/>
    </source>
</evidence>
<keyword evidence="4" id="KW-0813">Transport</keyword>
<name>B3G465_ADIVA</name>
<evidence type="ECO:0000256" key="1">
    <source>
        <dbReference type="ARBA" id="ARBA00001946"/>
    </source>
</evidence>
<comment type="subcellular location">
    <subcellularLocation>
        <location evidence="2">Membrane</location>
        <topology evidence="2">Single-pass membrane protein</topology>
    </subcellularLocation>
    <subcellularLocation>
        <location evidence="17">Plastid</location>
        <location evidence="17">Chloroplast outer membrane</location>
    </subcellularLocation>
</comment>
<keyword evidence="12" id="KW-0460">Magnesium</keyword>
<evidence type="ECO:0000256" key="9">
    <source>
        <dbReference type="ARBA" id="ARBA00022741"/>
    </source>
</evidence>
<comment type="cofactor">
    <cofactor evidence="1">
        <name>Mg(2+)</name>
        <dbReference type="ChEBI" id="CHEBI:18420"/>
    </cofactor>
</comment>
<keyword evidence="11" id="KW-1002">Plastid outer membrane</keyword>
<dbReference type="GO" id="GO:0005525">
    <property type="term" value="F:GTP binding"/>
    <property type="evidence" value="ECO:0007669"/>
    <property type="project" value="UniProtKB-KW"/>
</dbReference>
<dbReference type="PANTHER" id="PTHR10903:SF135">
    <property type="entry name" value="TRANSLOCASE OF CHLOROPLAST 120, CHLOROPLASTIC-RELATED"/>
    <property type="match status" value="1"/>
</dbReference>
<dbReference type="Gene3D" id="3.40.50.300">
    <property type="entry name" value="P-loop containing nucleotide triphosphate hydrolases"/>
    <property type="match status" value="1"/>
</dbReference>
<reference evidence="19" key="1">
    <citation type="journal article" date="2008" name="Science">
        <title>Massive horizontal gene transfer in bdelloid rotifers.</title>
        <authorList>
            <person name="Gladyshev E.A."/>
            <person name="Meselson M.S."/>
            <person name="Arkhipova I.R."/>
        </authorList>
    </citation>
    <scope>NUCLEOTIDE SEQUENCE</scope>
</reference>
<dbReference type="PANTHER" id="PTHR10903">
    <property type="entry name" value="GTPASE, IMAP FAMILY MEMBER-RELATED"/>
    <property type="match status" value="1"/>
</dbReference>
<keyword evidence="15" id="KW-0342">GTP-binding</keyword>
<keyword evidence="8" id="KW-0479">Metal-binding</keyword>
<dbReference type="CDD" id="cd00882">
    <property type="entry name" value="Ras_like_GTPase"/>
    <property type="match status" value="1"/>
</dbReference>
<evidence type="ECO:0000259" key="18">
    <source>
        <dbReference type="Pfam" id="PF04548"/>
    </source>
</evidence>
<organism evidence="19">
    <name type="scientific">Adineta vaga</name>
    <name type="common">Rotifer</name>
    <name type="synonym">Callidina vaga</name>
    <dbReference type="NCBI Taxonomy" id="104782"/>
    <lineage>
        <taxon>Eukaryota</taxon>
        <taxon>Metazoa</taxon>
        <taxon>Spiralia</taxon>
        <taxon>Gnathifera</taxon>
        <taxon>Rotifera</taxon>
        <taxon>Eurotatoria</taxon>
        <taxon>Bdelloidea</taxon>
        <taxon>Adinetida</taxon>
        <taxon>Adinetidae</taxon>
        <taxon>Adineta</taxon>
    </lineage>
</organism>
<evidence type="ECO:0000256" key="14">
    <source>
        <dbReference type="ARBA" id="ARBA00022989"/>
    </source>
</evidence>
<keyword evidence="6" id="KW-0934">Plastid</keyword>
<dbReference type="GO" id="GO:0015031">
    <property type="term" value="P:protein transport"/>
    <property type="evidence" value="ECO:0007669"/>
    <property type="project" value="UniProtKB-KW"/>
</dbReference>
<evidence type="ECO:0000256" key="10">
    <source>
        <dbReference type="ARBA" id="ARBA00022801"/>
    </source>
</evidence>